<sequence>MEVNLRKANAIQHEIKNAIRALEAPTRVDITEFEVGEDAIAKTKEKSLEARRSWDDLTKTLYDIRRKVGVANTTSGIDTALSEVAEIDDRVAMLRHLVAPSAQRMEPEVLAGRLNKLKDSPRETHHYAMPDEKVTTGIYTADEIEAFNAEIANLRRRKRALQDELLAMNVQNTIGLTDESIACLQVAGIV</sequence>
<dbReference type="EMBL" id="LAZR01000009">
    <property type="protein sequence ID" value="KKO08518.1"/>
    <property type="molecule type" value="Genomic_DNA"/>
</dbReference>
<organism evidence="2">
    <name type="scientific">marine sediment metagenome</name>
    <dbReference type="NCBI Taxonomy" id="412755"/>
    <lineage>
        <taxon>unclassified sequences</taxon>
        <taxon>metagenomes</taxon>
        <taxon>ecological metagenomes</taxon>
    </lineage>
</organism>
<gene>
    <name evidence="2" type="ORF">LCGC14_0044580</name>
</gene>
<keyword evidence="1" id="KW-0175">Coiled coil</keyword>
<protein>
    <submittedName>
        <fullName evidence="2">Uncharacterized protein</fullName>
    </submittedName>
</protein>
<evidence type="ECO:0000256" key="1">
    <source>
        <dbReference type="SAM" id="Coils"/>
    </source>
</evidence>
<comment type="caution">
    <text evidence="2">The sequence shown here is derived from an EMBL/GenBank/DDBJ whole genome shotgun (WGS) entry which is preliminary data.</text>
</comment>
<evidence type="ECO:0000313" key="2">
    <source>
        <dbReference type="EMBL" id="KKO08518.1"/>
    </source>
</evidence>
<accession>A0A0F9W889</accession>
<name>A0A0F9W889_9ZZZZ</name>
<feature type="coiled-coil region" evidence="1">
    <location>
        <begin position="144"/>
        <end position="171"/>
    </location>
</feature>
<reference evidence="2" key="1">
    <citation type="journal article" date="2015" name="Nature">
        <title>Complex archaea that bridge the gap between prokaryotes and eukaryotes.</title>
        <authorList>
            <person name="Spang A."/>
            <person name="Saw J.H."/>
            <person name="Jorgensen S.L."/>
            <person name="Zaremba-Niedzwiedzka K."/>
            <person name="Martijn J."/>
            <person name="Lind A.E."/>
            <person name="van Eijk R."/>
            <person name="Schleper C."/>
            <person name="Guy L."/>
            <person name="Ettema T.J."/>
        </authorList>
    </citation>
    <scope>NUCLEOTIDE SEQUENCE</scope>
</reference>
<dbReference type="AlphaFoldDB" id="A0A0F9W889"/>
<proteinExistence type="predicted"/>